<name>A0A3B1DD94_9ZZZZ</name>
<proteinExistence type="predicted"/>
<gene>
    <name evidence="2" type="ORF">MNBD_NITROSPIRAE03-515</name>
</gene>
<dbReference type="InterPro" id="IPR001626">
    <property type="entry name" value="ABC_TroCD"/>
</dbReference>
<accession>A0A3B1DD94</accession>
<protein>
    <recommendedName>
        <fullName evidence="3">Manganese ABC transporter, inner membrane permease protein SitD</fullName>
    </recommendedName>
</protein>
<dbReference type="GO" id="GO:0055085">
    <property type="term" value="P:transmembrane transport"/>
    <property type="evidence" value="ECO:0007669"/>
    <property type="project" value="InterPro"/>
</dbReference>
<organism evidence="2">
    <name type="scientific">hydrothermal vent metagenome</name>
    <dbReference type="NCBI Taxonomy" id="652676"/>
    <lineage>
        <taxon>unclassified sequences</taxon>
        <taxon>metagenomes</taxon>
        <taxon>ecological metagenomes</taxon>
    </lineage>
</organism>
<evidence type="ECO:0000256" key="1">
    <source>
        <dbReference type="SAM" id="Phobius"/>
    </source>
</evidence>
<evidence type="ECO:0008006" key="3">
    <source>
        <dbReference type="Google" id="ProtNLM"/>
    </source>
</evidence>
<dbReference type="GO" id="GO:0043190">
    <property type="term" value="C:ATP-binding cassette (ABC) transporter complex"/>
    <property type="evidence" value="ECO:0007669"/>
    <property type="project" value="InterPro"/>
</dbReference>
<dbReference type="EMBL" id="UOGI01000240">
    <property type="protein sequence ID" value="VAX34014.1"/>
    <property type="molecule type" value="Genomic_DNA"/>
</dbReference>
<reference evidence="2" key="1">
    <citation type="submission" date="2018-06" db="EMBL/GenBank/DDBJ databases">
        <authorList>
            <person name="Zhirakovskaya E."/>
        </authorList>
    </citation>
    <scope>NUCLEOTIDE SEQUENCE</scope>
</reference>
<sequence>PMIFISAAIGTGGSIVGLILSYIWDVPSGATIVSLLTLIFFISLWLSPKRRHCRCEE</sequence>
<evidence type="ECO:0000313" key="2">
    <source>
        <dbReference type="EMBL" id="VAX34014.1"/>
    </source>
</evidence>
<feature type="transmembrane region" description="Helical" evidence="1">
    <location>
        <begin position="7"/>
        <end position="24"/>
    </location>
</feature>
<dbReference type="Pfam" id="PF00950">
    <property type="entry name" value="ABC-3"/>
    <property type="match status" value="1"/>
</dbReference>
<feature type="transmembrane region" description="Helical" evidence="1">
    <location>
        <begin position="30"/>
        <end position="47"/>
    </location>
</feature>
<feature type="non-terminal residue" evidence="2">
    <location>
        <position position="1"/>
    </location>
</feature>
<keyword evidence="1" id="KW-0472">Membrane</keyword>
<keyword evidence="1" id="KW-1133">Transmembrane helix</keyword>
<keyword evidence="1" id="KW-0812">Transmembrane</keyword>
<dbReference type="AlphaFoldDB" id="A0A3B1DD94"/>